<reference evidence="2" key="1">
    <citation type="journal article" date="2006" name="PLoS Biol.">
        <title>Macronuclear genome sequence of the ciliate Tetrahymena thermophila, a model eukaryote.</title>
        <authorList>
            <person name="Eisen J.A."/>
            <person name="Coyne R.S."/>
            <person name="Wu M."/>
            <person name="Wu D."/>
            <person name="Thiagarajan M."/>
            <person name="Wortman J.R."/>
            <person name="Badger J.H."/>
            <person name="Ren Q."/>
            <person name="Amedeo P."/>
            <person name="Jones K.M."/>
            <person name="Tallon L.J."/>
            <person name="Delcher A.L."/>
            <person name="Salzberg S.L."/>
            <person name="Silva J.C."/>
            <person name="Haas B.J."/>
            <person name="Majoros W.H."/>
            <person name="Farzad M."/>
            <person name="Carlton J.M."/>
            <person name="Smith R.K. Jr."/>
            <person name="Garg J."/>
            <person name="Pearlman R.E."/>
            <person name="Karrer K.M."/>
            <person name="Sun L."/>
            <person name="Manning G."/>
            <person name="Elde N.C."/>
            <person name="Turkewitz A.P."/>
            <person name="Asai D.J."/>
            <person name="Wilkes D.E."/>
            <person name="Wang Y."/>
            <person name="Cai H."/>
            <person name="Collins K."/>
            <person name="Stewart B.A."/>
            <person name="Lee S.R."/>
            <person name="Wilamowska K."/>
            <person name="Weinberg Z."/>
            <person name="Ruzzo W.L."/>
            <person name="Wloga D."/>
            <person name="Gaertig J."/>
            <person name="Frankel J."/>
            <person name="Tsao C.-C."/>
            <person name="Gorovsky M.A."/>
            <person name="Keeling P.J."/>
            <person name="Waller R.F."/>
            <person name="Patron N.J."/>
            <person name="Cherry J.M."/>
            <person name="Stover N.A."/>
            <person name="Krieger C.J."/>
            <person name="del Toro C."/>
            <person name="Ryder H.F."/>
            <person name="Williamson S.C."/>
            <person name="Barbeau R.A."/>
            <person name="Hamilton E.P."/>
            <person name="Orias E."/>
        </authorList>
    </citation>
    <scope>NUCLEOTIDE SEQUENCE [LARGE SCALE GENOMIC DNA]</scope>
    <source>
        <strain evidence="2">SB210</strain>
    </source>
</reference>
<dbReference type="EMBL" id="GG662507">
    <property type="protein sequence ID" value="EAR83763.1"/>
    <property type="molecule type" value="Genomic_DNA"/>
</dbReference>
<sequence>MGNQNIQVFDKRNILFVGSDCLEDKYLLDKFFNNYNYKIESIGNVDNIKITMIQRKNENECAVWLLRYNDLNFTSTINVLIKTIKISGLVICLFEQDEHMIQEFKTFLKQYTCEEYLRGVSLGVLVVDEENPFKKGERKEDADNGDQNESQENLINLYMRQLKIEKDLHLRDLDPRIIKQIQIINVIQTSKIGDKVSEFLEKVLDAMSIL</sequence>
<dbReference type="AlphaFoldDB" id="I7MCE8"/>
<dbReference type="KEGG" id="tet:TTHERM_00825580"/>
<keyword evidence="2" id="KW-1185">Reference proteome</keyword>
<dbReference type="RefSeq" id="XP_001031426.1">
    <property type="nucleotide sequence ID" value="XM_001031426.1"/>
</dbReference>
<organism evidence="1 2">
    <name type="scientific">Tetrahymena thermophila (strain SB210)</name>
    <dbReference type="NCBI Taxonomy" id="312017"/>
    <lineage>
        <taxon>Eukaryota</taxon>
        <taxon>Sar</taxon>
        <taxon>Alveolata</taxon>
        <taxon>Ciliophora</taxon>
        <taxon>Intramacronucleata</taxon>
        <taxon>Oligohymenophorea</taxon>
        <taxon>Hymenostomatida</taxon>
        <taxon>Tetrahymenina</taxon>
        <taxon>Tetrahymenidae</taxon>
        <taxon>Tetrahymena</taxon>
    </lineage>
</organism>
<dbReference type="GeneID" id="7830335"/>
<protein>
    <submittedName>
        <fullName evidence="1">Uncharacterized protein</fullName>
    </submittedName>
</protein>
<proteinExistence type="predicted"/>
<dbReference type="Proteomes" id="UP000009168">
    <property type="component" value="Unassembled WGS sequence"/>
</dbReference>
<dbReference type="HOGENOM" id="CLU_1312383_0_0_1"/>
<evidence type="ECO:0000313" key="2">
    <source>
        <dbReference type="Proteomes" id="UP000009168"/>
    </source>
</evidence>
<gene>
    <name evidence="1" type="ORF">TTHERM_00825580</name>
</gene>
<name>I7MCE8_TETTS</name>
<accession>I7MCE8</accession>
<dbReference type="InParanoid" id="I7MCE8"/>
<evidence type="ECO:0000313" key="1">
    <source>
        <dbReference type="EMBL" id="EAR83763.1"/>
    </source>
</evidence>